<organism evidence="1 2">
    <name type="scientific">Streptomyces ipomoeae</name>
    <dbReference type="NCBI Taxonomy" id="103232"/>
    <lineage>
        <taxon>Bacteria</taxon>
        <taxon>Bacillati</taxon>
        <taxon>Actinomycetota</taxon>
        <taxon>Actinomycetes</taxon>
        <taxon>Kitasatosporales</taxon>
        <taxon>Streptomycetaceae</taxon>
        <taxon>Streptomyces</taxon>
    </lineage>
</organism>
<gene>
    <name evidence="1" type="ORF">Sipo8835_37260</name>
</gene>
<name>A0AAE8VVD0_9ACTN</name>
<sequence>MIKIDSPQLARLIDLVDPHRPAASHRPWLFDGILLEAADGWLHAVATDGVVSLAVARAAIEGDTWKAPVDGKSLRALRAWLDSVDVVHLHYKPRIGRIPALLAAHEAASAIMLPVHGTDPAIPWRAVLRNHLPGPEAGLLAEPVMLTSALLARWQRTGTTLNFWQAGGDAPVVAADTDFIGLDYPVDPGGPESRSQLVSLWADSLRDKRLFHDGKAYDASATYTDRHGDRWLFTTDRNEVGEVMVRLGGLGSRAGGLPSRDRDP</sequence>
<dbReference type="EMBL" id="SPAZ01000288">
    <property type="protein sequence ID" value="TQE21603.1"/>
    <property type="molecule type" value="Genomic_DNA"/>
</dbReference>
<comment type="caution">
    <text evidence="1">The sequence shown here is derived from an EMBL/GenBank/DDBJ whole genome shotgun (WGS) entry which is preliminary data.</text>
</comment>
<dbReference type="InterPro" id="IPR046938">
    <property type="entry name" value="DNA_clamp_sf"/>
</dbReference>
<reference evidence="1 2" key="1">
    <citation type="submission" date="2019-03" db="EMBL/GenBank/DDBJ databases">
        <title>Comparative genomic analyses of the sweetpotato soil rot pathogen, Streptomyces ipomoeae.</title>
        <authorList>
            <person name="Ruschel Soares N."/>
            <person name="Badger J.H."/>
            <person name="Huguet-Tapia J.C."/>
            <person name="Clark C.A."/>
            <person name="Pettis G.S."/>
        </authorList>
    </citation>
    <scope>NUCLEOTIDE SEQUENCE [LARGE SCALE GENOMIC DNA]</scope>
    <source>
        <strain evidence="1 2">88-35</strain>
    </source>
</reference>
<dbReference type="SUPFAM" id="SSF55979">
    <property type="entry name" value="DNA clamp"/>
    <property type="match status" value="1"/>
</dbReference>
<accession>A0AAE8VVD0</accession>
<dbReference type="Gene3D" id="3.10.150.10">
    <property type="entry name" value="DNA Polymerase III, subunit A, domain 2"/>
    <property type="match status" value="1"/>
</dbReference>
<dbReference type="AlphaFoldDB" id="A0AAE8VVD0"/>
<dbReference type="NCBIfam" id="NF038082">
    <property type="entry name" value="phiSA1p31"/>
    <property type="match status" value="1"/>
</dbReference>
<proteinExistence type="predicted"/>
<protein>
    <submittedName>
        <fullName evidence="1">Uncharacterized protein</fullName>
    </submittedName>
</protein>
<dbReference type="RefSeq" id="WP_141585397.1">
    <property type="nucleotide sequence ID" value="NZ_SPAZ01000288.1"/>
</dbReference>
<evidence type="ECO:0000313" key="2">
    <source>
        <dbReference type="Proteomes" id="UP000318720"/>
    </source>
</evidence>
<evidence type="ECO:0000313" key="1">
    <source>
        <dbReference type="EMBL" id="TQE21603.1"/>
    </source>
</evidence>
<dbReference type="Proteomes" id="UP000318720">
    <property type="component" value="Unassembled WGS sequence"/>
</dbReference>